<keyword evidence="1" id="KW-0413">Isomerase</keyword>
<dbReference type="EMBL" id="QGHC01000002">
    <property type="protein sequence ID" value="PWK92412.1"/>
    <property type="molecule type" value="Genomic_DNA"/>
</dbReference>
<evidence type="ECO:0000313" key="3">
    <source>
        <dbReference type="EMBL" id="PWK92412.1"/>
    </source>
</evidence>
<dbReference type="PIRSF" id="PIRSF028458">
    <property type="entry name" value="UCP028458_glyceroPtfrase"/>
    <property type="match status" value="1"/>
</dbReference>
<accession>A0A316IFY9</accession>
<protein>
    <submittedName>
        <fullName evidence="3">CDP-glycerol glycerophosphotransferase (TagB/SpsB family)</fullName>
    </submittedName>
</protein>
<keyword evidence="3" id="KW-0808">Transferase</keyword>
<dbReference type="GO" id="GO:0016740">
    <property type="term" value="F:transferase activity"/>
    <property type="evidence" value="ECO:0007669"/>
    <property type="project" value="UniProtKB-KW"/>
</dbReference>
<gene>
    <name evidence="3" type="ORF">C7456_102146</name>
</gene>
<proteinExistence type="inferred from homology"/>
<dbReference type="Pfam" id="PF02350">
    <property type="entry name" value="Epimerase_2"/>
    <property type="match status" value="1"/>
</dbReference>
<dbReference type="AlphaFoldDB" id="A0A316IFY9"/>
<reference evidence="3 4" key="1">
    <citation type="submission" date="2018-05" db="EMBL/GenBank/DDBJ databases">
        <title>Genomic Encyclopedia of Type Strains, Phase IV (KMG-IV): sequencing the most valuable type-strain genomes for metagenomic binning, comparative biology and taxonomic classification.</title>
        <authorList>
            <person name="Goeker M."/>
        </authorList>
    </citation>
    <scope>NUCLEOTIDE SEQUENCE [LARGE SCALE GENOMIC DNA]</scope>
    <source>
        <strain evidence="3 4">DSM 14263</strain>
    </source>
</reference>
<sequence>MRRSFARDSHTAGIRHNRGPCPADAADVDACLLFATELYALPILRPLAAAARRAGQRVGWVVPGAVAAYLREDEPRLRSMRAVRALKPDAVYCAANWVAPAFPGAKVQVFHGFNAEKREPDRGHFRLRGFFDLYCTQGPATTAPFRALAREHRYFAVEETGWPKLDPLFAPPAGAADLNPRDGRPVAMYAATFTESLSSARAMLDTLRALVARGDRHWLLTLHPKCDPELFAQYRALEGPHARFLESDRLLDMLRAADVLVCDTSSVIDEFAVQLKPVVTVRNRRPKPFMLDVQAPAEVDAAIGRALQLPPALREALAAHAAAIHPYRDGRSSERVLAATQRLLDGGDGPLARKPLNLWRRWQSARDVRALLPG</sequence>
<dbReference type="Proteomes" id="UP000245812">
    <property type="component" value="Unassembled WGS sequence"/>
</dbReference>
<comment type="caution">
    <text evidence="3">The sequence shown here is derived from an EMBL/GenBank/DDBJ whole genome shotgun (WGS) entry which is preliminary data.</text>
</comment>
<organism evidence="3 4">
    <name type="scientific">Fulvimonas soli</name>
    <dbReference type="NCBI Taxonomy" id="155197"/>
    <lineage>
        <taxon>Bacteria</taxon>
        <taxon>Pseudomonadati</taxon>
        <taxon>Pseudomonadota</taxon>
        <taxon>Gammaproteobacteria</taxon>
        <taxon>Lysobacterales</taxon>
        <taxon>Rhodanobacteraceae</taxon>
        <taxon>Fulvimonas</taxon>
    </lineage>
</organism>
<dbReference type="InterPro" id="IPR043148">
    <property type="entry name" value="TagF_C"/>
</dbReference>
<comment type="similarity">
    <text evidence="1">Belongs to the UDP-N-acetylglucosamine 2-epimerase family.</text>
</comment>
<dbReference type="InterPro" id="IPR016886">
    <property type="entry name" value="UCP028458_glyceroPtfrase"/>
</dbReference>
<dbReference type="SUPFAM" id="SSF53756">
    <property type="entry name" value="UDP-Glycosyltransferase/glycogen phosphorylase"/>
    <property type="match status" value="1"/>
</dbReference>
<keyword evidence="4" id="KW-1185">Reference proteome</keyword>
<feature type="domain" description="UDP-N-acetylglucosamine 2-epimerase" evidence="2">
    <location>
        <begin position="196"/>
        <end position="339"/>
    </location>
</feature>
<dbReference type="GO" id="GO:0016853">
    <property type="term" value="F:isomerase activity"/>
    <property type="evidence" value="ECO:0007669"/>
    <property type="project" value="UniProtKB-KW"/>
</dbReference>
<dbReference type="Gene3D" id="3.40.50.12580">
    <property type="match status" value="1"/>
</dbReference>
<evidence type="ECO:0000313" key="4">
    <source>
        <dbReference type="Proteomes" id="UP000245812"/>
    </source>
</evidence>
<dbReference type="InterPro" id="IPR003331">
    <property type="entry name" value="UDP_GlcNAc_Epimerase_2_dom"/>
</dbReference>
<evidence type="ECO:0000259" key="2">
    <source>
        <dbReference type="Pfam" id="PF02350"/>
    </source>
</evidence>
<name>A0A316IFY9_9GAMM</name>
<evidence type="ECO:0000256" key="1">
    <source>
        <dbReference type="RuleBase" id="RU003513"/>
    </source>
</evidence>